<protein>
    <submittedName>
        <fullName evidence="1">Phage protein</fullName>
    </submittedName>
</protein>
<gene>
    <name evidence="1" type="ORF">FQV37_2272</name>
</gene>
<keyword evidence="2" id="KW-1185">Reference proteome</keyword>
<dbReference type="RefSeq" id="WP_160023792.1">
    <property type="nucleotide sequence ID" value="NZ_VZIZ01000049.1"/>
</dbReference>
<proteinExistence type="predicted"/>
<name>A0A6N7BWN2_9GAMM</name>
<dbReference type="EMBL" id="VZIZ01000049">
    <property type="protein sequence ID" value="KAF0567416.1"/>
    <property type="molecule type" value="Genomic_DNA"/>
</dbReference>
<evidence type="ECO:0000313" key="1">
    <source>
        <dbReference type="EMBL" id="KAF0567416.1"/>
    </source>
</evidence>
<reference evidence="1 2" key="1">
    <citation type="submission" date="2019-09" db="EMBL/GenBank/DDBJ databases">
        <title>Draft genome sequence of Psychrobacter nivimaris LAMA 639, in search for biotechnological relevant genes.</title>
        <authorList>
            <person name="Lima A.O.S."/>
            <person name="Staloch B.E.K."/>
            <person name="Freitas R.C."/>
            <person name="Niero H."/>
            <person name="Silva M.A.C."/>
        </authorList>
    </citation>
    <scope>NUCLEOTIDE SEQUENCE [LARGE SCALE GENOMIC DNA]</scope>
    <source>
        <strain evidence="1 2">LAMA 639</strain>
    </source>
</reference>
<comment type="caution">
    <text evidence="1">The sequence shown here is derived from an EMBL/GenBank/DDBJ whole genome shotgun (WGS) entry which is preliminary data.</text>
</comment>
<dbReference type="AlphaFoldDB" id="A0A6N7BWN2"/>
<accession>A0A6N7BWN2</accession>
<organism evidence="1 2">
    <name type="scientific">Psychrobacter nivimaris</name>
    <dbReference type="NCBI Taxonomy" id="281738"/>
    <lineage>
        <taxon>Bacteria</taxon>
        <taxon>Pseudomonadati</taxon>
        <taxon>Pseudomonadota</taxon>
        <taxon>Gammaproteobacteria</taxon>
        <taxon>Moraxellales</taxon>
        <taxon>Moraxellaceae</taxon>
        <taxon>Psychrobacter</taxon>
    </lineage>
</organism>
<evidence type="ECO:0000313" key="2">
    <source>
        <dbReference type="Proteomes" id="UP000471465"/>
    </source>
</evidence>
<sequence>MAKYRKKPVVIEAMLHEVNPNEPMAVYQWVEENTLGSFEPMACINGSKPYPESGISIDPRDGRLLIATPEGGIHASLGDYIIKGVNGEFYPCKPDIFAKTYDLVGD</sequence>
<dbReference type="Proteomes" id="UP000471465">
    <property type="component" value="Unassembled WGS sequence"/>
</dbReference>